<feature type="compositionally biased region" description="Basic residues" evidence="1">
    <location>
        <begin position="1"/>
        <end position="14"/>
    </location>
</feature>
<accession>A0A6J4GYL1</accession>
<dbReference type="EMBL" id="CADCTG010000010">
    <property type="protein sequence ID" value="CAA9210360.1"/>
    <property type="molecule type" value="Genomic_DNA"/>
</dbReference>
<proteinExistence type="predicted"/>
<evidence type="ECO:0000256" key="1">
    <source>
        <dbReference type="SAM" id="MobiDB-lite"/>
    </source>
</evidence>
<feature type="non-terminal residue" evidence="2">
    <location>
        <position position="1"/>
    </location>
</feature>
<dbReference type="AlphaFoldDB" id="A0A6J4GYL1"/>
<sequence length="40" mass="4528">DLARRRRGHPRRGRLGAGTAPARRRPAVADGRRERRRALG</sequence>
<name>A0A6J4GYL1_9PROT</name>
<reference evidence="2" key="1">
    <citation type="submission" date="2020-02" db="EMBL/GenBank/DDBJ databases">
        <authorList>
            <person name="Meier V. D."/>
        </authorList>
    </citation>
    <scope>NUCLEOTIDE SEQUENCE</scope>
    <source>
        <strain evidence="2">AVDCRST_MAG08</strain>
    </source>
</reference>
<organism evidence="2">
    <name type="scientific">uncultured Acetobacteraceae bacterium</name>
    <dbReference type="NCBI Taxonomy" id="169975"/>
    <lineage>
        <taxon>Bacteria</taxon>
        <taxon>Pseudomonadati</taxon>
        <taxon>Pseudomonadota</taxon>
        <taxon>Alphaproteobacteria</taxon>
        <taxon>Acetobacterales</taxon>
        <taxon>Acetobacteraceae</taxon>
        <taxon>environmental samples</taxon>
    </lineage>
</organism>
<feature type="non-terminal residue" evidence="2">
    <location>
        <position position="40"/>
    </location>
</feature>
<gene>
    <name evidence="2" type="ORF">AVDCRST_MAG08-69</name>
</gene>
<feature type="region of interest" description="Disordered" evidence="1">
    <location>
        <begin position="1"/>
        <end position="40"/>
    </location>
</feature>
<protein>
    <submittedName>
        <fullName evidence="2">Uncharacterized protein</fullName>
    </submittedName>
</protein>
<evidence type="ECO:0000313" key="2">
    <source>
        <dbReference type="EMBL" id="CAA9210360.1"/>
    </source>
</evidence>